<name>A0A2N3N7G4_9PEZI</name>
<keyword evidence="3 6" id="KW-1133">Transmembrane helix</keyword>
<dbReference type="SUPFAM" id="SSF144083">
    <property type="entry name" value="Magnesium transport protein CorA, transmembrane region"/>
    <property type="match status" value="1"/>
</dbReference>
<evidence type="ECO:0000256" key="6">
    <source>
        <dbReference type="SAM" id="Phobius"/>
    </source>
</evidence>
<evidence type="ECO:0000256" key="5">
    <source>
        <dbReference type="SAM" id="MobiDB-lite"/>
    </source>
</evidence>
<evidence type="ECO:0008006" key="9">
    <source>
        <dbReference type="Google" id="ProtNLM"/>
    </source>
</evidence>
<evidence type="ECO:0000313" key="8">
    <source>
        <dbReference type="Proteomes" id="UP000233524"/>
    </source>
</evidence>
<sequence>MSSESPSPSGELSPPERIVSDSSSVRSGRKQPSRNLSNLPSRRARRREQERQSIDARPHVTISTRQILIDFTPPEPIVETAAKKAARAERKKARQNVREALRHVQQPSLGSWISRLARKTVSSEVPINRFTDKAVLDARDACRFFFPARSALPVHIVDFYDDKATRYTRPLGEIESIVQSKPDAVAVRWIHLNIGPGVLHSTIEDIFNYSGSARHGKPFAQTGNLAWPYLDNLQVMAFYSRKLYEDQVEAWNSLSQVASLKNGPTEDVLKGFSEVVADDLEWRGQVTRKNIDFWSLAKADLPFSMSDKMLGDLDLQNRRLPSDVSKLDQAVSLHPAFKDSLVMISHWRAFHRDDGFLLTFSSQPGINYNSNEFPDWLADAENIMDNPRASALAYLSDTFLNSGTSRWHRKTVEWLAVFIMTEIATTPNSIRTGGGCQDLLGAYRDLAVQLKEQQKNPWERGEAVKLVRRYLSSIDELRVVQAVAARKLDLMERLLKDCERMEQEFNESGEYVNQDPEAEAMTERAAWAIGQLVDEKTRFEAILDHYQTALNEFFLLGTVEQNELAIVADHQNKAVMLFTIVTIIFLPLSFFTSYFGMNVRGIAEAERDEKYFWLSCGIAGFVIVTVLFTYAFRTQALKAVRGFKRAGKIPTNNI</sequence>
<dbReference type="PANTHER" id="PTHR46494:SF1">
    <property type="entry name" value="CORA FAMILY METAL ION TRANSPORTER (EUROFUNG)"/>
    <property type="match status" value="1"/>
</dbReference>
<dbReference type="Gene3D" id="1.20.58.340">
    <property type="entry name" value="Magnesium transport protein CorA, transmembrane region"/>
    <property type="match status" value="1"/>
</dbReference>
<proteinExistence type="predicted"/>
<evidence type="ECO:0000313" key="7">
    <source>
        <dbReference type="EMBL" id="PKS08381.1"/>
    </source>
</evidence>
<comment type="subcellular location">
    <subcellularLocation>
        <location evidence="1">Cell membrane</location>
        <topology evidence="1">Multi-pass membrane protein</topology>
    </subcellularLocation>
</comment>
<dbReference type="VEuPathDB" id="FungiDB:jhhlp_005325"/>
<evidence type="ECO:0000256" key="3">
    <source>
        <dbReference type="ARBA" id="ARBA00022989"/>
    </source>
</evidence>
<dbReference type="GO" id="GO:0015087">
    <property type="term" value="F:cobalt ion transmembrane transporter activity"/>
    <property type="evidence" value="ECO:0007669"/>
    <property type="project" value="TreeGrafter"/>
</dbReference>
<dbReference type="Pfam" id="PF01544">
    <property type="entry name" value="CorA"/>
    <property type="match status" value="1"/>
</dbReference>
<evidence type="ECO:0000256" key="1">
    <source>
        <dbReference type="ARBA" id="ARBA00004651"/>
    </source>
</evidence>
<feature type="compositionally biased region" description="Basic and acidic residues" evidence="5">
    <location>
        <begin position="47"/>
        <end position="58"/>
    </location>
</feature>
<accession>A0A2N3N7G4</accession>
<reference evidence="7 8" key="1">
    <citation type="journal article" date="2017" name="G3 (Bethesda)">
        <title>First Draft Genome Sequence of the Pathogenic Fungus Lomentospora prolificans (Formerly Scedosporium prolificans).</title>
        <authorList>
            <person name="Luo R."/>
            <person name="Zimin A."/>
            <person name="Workman R."/>
            <person name="Fan Y."/>
            <person name="Pertea G."/>
            <person name="Grossman N."/>
            <person name="Wear M.P."/>
            <person name="Jia B."/>
            <person name="Miller H."/>
            <person name="Casadevall A."/>
            <person name="Timp W."/>
            <person name="Zhang S.X."/>
            <person name="Salzberg S.L."/>
        </authorList>
    </citation>
    <scope>NUCLEOTIDE SEQUENCE [LARGE SCALE GENOMIC DNA]</scope>
    <source>
        <strain evidence="7 8">JHH-5317</strain>
    </source>
</reference>
<dbReference type="InterPro" id="IPR002523">
    <property type="entry name" value="MgTranspt_CorA/ZnTranspt_ZntB"/>
</dbReference>
<dbReference type="GO" id="GO:0000287">
    <property type="term" value="F:magnesium ion binding"/>
    <property type="evidence" value="ECO:0007669"/>
    <property type="project" value="TreeGrafter"/>
</dbReference>
<keyword evidence="2 6" id="KW-0812">Transmembrane</keyword>
<dbReference type="EMBL" id="NLAX01000697">
    <property type="protein sequence ID" value="PKS08381.1"/>
    <property type="molecule type" value="Genomic_DNA"/>
</dbReference>
<dbReference type="GO" id="GO:0050897">
    <property type="term" value="F:cobalt ion binding"/>
    <property type="evidence" value="ECO:0007669"/>
    <property type="project" value="TreeGrafter"/>
</dbReference>
<keyword evidence="8" id="KW-1185">Reference proteome</keyword>
<keyword evidence="4 6" id="KW-0472">Membrane</keyword>
<evidence type="ECO:0000256" key="2">
    <source>
        <dbReference type="ARBA" id="ARBA00022692"/>
    </source>
</evidence>
<protein>
    <recommendedName>
        <fullName evidence="9">Magnesium transporter</fullName>
    </recommendedName>
</protein>
<gene>
    <name evidence="7" type="ORF">jhhlp_005325</name>
</gene>
<feature type="transmembrane region" description="Helical" evidence="6">
    <location>
        <begin position="574"/>
        <end position="599"/>
    </location>
</feature>
<dbReference type="GO" id="GO:0005886">
    <property type="term" value="C:plasma membrane"/>
    <property type="evidence" value="ECO:0007669"/>
    <property type="project" value="UniProtKB-SubCell"/>
</dbReference>
<dbReference type="GO" id="GO:0015095">
    <property type="term" value="F:magnesium ion transmembrane transporter activity"/>
    <property type="evidence" value="ECO:0007669"/>
    <property type="project" value="TreeGrafter"/>
</dbReference>
<organism evidence="7 8">
    <name type="scientific">Lomentospora prolificans</name>
    <dbReference type="NCBI Taxonomy" id="41688"/>
    <lineage>
        <taxon>Eukaryota</taxon>
        <taxon>Fungi</taxon>
        <taxon>Dikarya</taxon>
        <taxon>Ascomycota</taxon>
        <taxon>Pezizomycotina</taxon>
        <taxon>Sordariomycetes</taxon>
        <taxon>Hypocreomycetidae</taxon>
        <taxon>Microascales</taxon>
        <taxon>Microascaceae</taxon>
        <taxon>Lomentospora</taxon>
    </lineage>
</organism>
<comment type="caution">
    <text evidence="7">The sequence shown here is derived from an EMBL/GenBank/DDBJ whole genome shotgun (WGS) entry which is preliminary data.</text>
</comment>
<dbReference type="InParanoid" id="A0A2N3N7G4"/>
<feature type="transmembrane region" description="Helical" evidence="6">
    <location>
        <begin position="611"/>
        <end position="632"/>
    </location>
</feature>
<evidence type="ECO:0000256" key="4">
    <source>
        <dbReference type="ARBA" id="ARBA00023136"/>
    </source>
</evidence>
<dbReference type="OrthoDB" id="5430750at2759"/>
<feature type="compositionally biased region" description="Low complexity" evidence="5">
    <location>
        <begin position="1"/>
        <end position="16"/>
    </location>
</feature>
<dbReference type="STRING" id="41688.A0A2N3N7G4"/>
<dbReference type="Proteomes" id="UP000233524">
    <property type="component" value="Unassembled WGS sequence"/>
</dbReference>
<dbReference type="PANTHER" id="PTHR46494">
    <property type="entry name" value="CORA FAMILY METAL ION TRANSPORTER (EUROFUNG)"/>
    <property type="match status" value="1"/>
</dbReference>
<dbReference type="InterPro" id="IPR045863">
    <property type="entry name" value="CorA_TM1_TM2"/>
</dbReference>
<dbReference type="AlphaFoldDB" id="A0A2N3N7G4"/>
<feature type="region of interest" description="Disordered" evidence="5">
    <location>
        <begin position="1"/>
        <end position="59"/>
    </location>
</feature>